<accession>A0A4V2UR30</accession>
<feature type="transmembrane region" description="Helical" evidence="1">
    <location>
        <begin position="34"/>
        <end position="52"/>
    </location>
</feature>
<keyword evidence="1" id="KW-0472">Membrane</keyword>
<evidence type="ECO:0008006" key="4">
    <source>
        <dbReference type="Google" id="ProtNLM"/>
    </source>
</evidence>
<keyword evidence="3" id="KW-1185">Reference proteome</keyword>
<feature type="transmembrane region" description="Helical" evidence="1">
    <location>
        <begin position="463"/>
        <end position="483"/>
    </location>
</feature>
<dbReference type="AlphaFoldDB" id="A0A4V2UR30"/>
<dbReference type="EMBL" id="SLZZ01000037">
    <property type="protein sequence ID" value="TCS74541.1"/>
    <property type="molecule type" value="Genomic_DNA"/>
</dbReference>
<gene>
    <name evidence="2" type="ORF">EDD59_13715</name>
</gene>
<proteinExistence type="predicted"/>
<feature type="transmembrane region" description="Helical" evidence="1">
    <location>
        <begin position="295"/>
        <end position="312"/>
    </location>
</feature>
<dbReference type="OrthoDB" id="1652083at2"/>
<feature type="transmembrane region" description="Helical" evidence="1">
    <location>
        <begin position="241"/>
        <end position="259"/>
    </location>
</feature>
<feature type="transmembrane region" description="Helical" evidence="1">
    <location>
        <begin position="318"/>
        <end position="334"/>
    </location>
</feature>
<evidence type="ECO:0000313" key="2">
    <source>
        <dbReference type="EMBL" id="TCS74541.1"/>
    </source>
</evidence>
<name>A0A4V2UR30_9FIRM</name>
<dbReference type="RefSeq" id="WP_132383788.1">
    <property type="nucleotide sequence ID" value="NZ_DAIPCY010000002.1"/>
</dbReference>
<keyword evidence="1" id="KW-0812">Transmembrane</keyword>
<keyword evidence="1" id="KW-1133">Transmembrane helix</keyword>
<dbReference type="Proteomes" id="UP000295726">
    <property type="component" value="Unassembled WGS sequence"/>
</dbReference>
<feature type="transmembrane region" description="Helical" evidence="1">
    <location>
        <begin position="211"/>
        <end position="229"/>
    </location>
</feature>
<organism evidence="2 3">
    <name type="scientific">Muricomes intestini</name>
    <dbReference type="NCBI Taxonomy" id="1796634"/>
    <lineage>
        <taxon>Bacteria</taxon>
        <taxon>Bacillati</taxon>
        <taxon>Bacillota</taxon>
        <taxon>Clostridia</taxon>
        <taxon>Lachnospirales</taxon>
        <taxon>Lachnospiraceae</taxon>
        <taxon>Muricomes</taxon>
    </lineage>
</organism>
<sequence length="500" mass="56832">MKRRKKRERLRYLSPGYLRREIQGFGYHFSLRRYAGCFLGLYGFVACLSYVFRLKLPFILVICGITACFVPGMFAMVYRSQYETKRFEDITAYMEQMLYSFKRHAKILNSLEDTLVLFEKGESRLYDAVLEAITYIQNGTAQSNLYREAFSIVEKEYGCPRLYKIHDFFIEAEAVGGDFAMSADILLKDRRLWIDRVYELQREKKNIKAKITIGIILSFLVCGMTVYMLPEEFGITKNVVSQAVTMVTILLNLLIWYAAQVKLSADFMQCKDVPESKDVKRQYNYVMHGDLNKETGKMCIPAVLFVPLAVLLGKKGSLAPAGLLLIFSVILITQPRRRYKVSMKHVAREVEKAFPDWLLSMSLHLQTDNVHVSLTKSAAYAPEILREELTLLLEGIEDTPDAVRPYLSFMDKVKLPDITSAMKVLYSMAEFGMADVGGQLGPLVERSLVMTDKAERLKAEDHLAGISFLVLLPMVTGVIKMLADLGLVMAYILSAVANIT</sequence>
<reference evidence="2 3" key="1">
    <citation type="submission" date="2019-03" db="EMBL/GenBank/DDBJ databases">
        <title>Genomic Encyclopedia of Type Strains, Phase IV (KMG-IV): sequencing the most valuable type-strain genomes for metagenomic binning, comparative biology and taxonomic classification.</title>
        <authorList>
            <person name="Goeker M."/>
        </authorList>
    </citation>
    <scope>NUCLEOTIDE SEQUENCE [LARGE SCALE GENOMIC DNA]</scope>
    <source>
        <strain evidence="2 3">DSM 29489</strain>
    </source>
</reference>
<evidence type="ECO:0000313" key="3">
    <source>
        <dbReference type="Proteomes" id="UP000295726"/>
    </source>
</evidence>
<evidence type="ECO:0000256" key="1">
    <source>
        <dbReference type="SAM" id="Phobius"/>
    </source>
</evidence>
<feature type="transmembrane region" description="Helical" evidence="1">
    <location>
        <begin position="58"/>
        <end position="78"/>
    </location>
</feature>
<comment type="caution">
    <text evidence="2">The sequence shown here is derived from an EMBL/GenBank/DDBJ whole genome shotgun (WGS) entry which is preliminary data.</text>
</comment>
<protein>
    <recommendedName>
        <fullName evidence="4">Flp pilus assembly protein TadB</fullName>
    </recommendedName>
</protein>